<comment type="subcellular location">
    <subcellularLocation>
        <location evidence="1">Mitochondrion inner membrane</location>
        <topology evidence="1">Single-pass membrane protein</topology>
    </subcellularLocation>
</comment>
<evidence type="ECO:0000313" key="11">
    <source>
        <dbReference type="Proteomes" id="UP001212841"/>
    </source>
</evidence>
<name>A0AAD5SP44_9FUNG</name>
<dbReference type="GO" id="GO:0030003">
    <property type="term" value="P:intracellular monoatomic cation homeostasis"/>
    <property type="evidence" value="ECO:0007669"/>
    <property type="project" value="TreeGrafter"/>
</dbReference>
<evidence type="ECO:0000259" key="9">
    <source>
        <dbReference type="PROSITE" id="PS51758"/>
    </source>
</evidence>
<evidence type="ECO:0000256" key="3">
    <source>
        <dbReference type="ARBA" id="ARBA00022792"/>
    </source>
</evidence>
<sequence length="366" mass="40380">MPILRLPSRGVSSNTVVFPSLFLPKHNQLRLSPACITPIRHATSPPSGENPLARPGFSKLVKEGTSSDGTGTTSKISSYIEKAKATMKQYYDGAFLLKEEGKVAKNLKFKSDYEGYELTRKEYMLIERNKEDKRRLYPFFALLIILPESIPIVLLKAPGMIPSTMQSTADVEKRWAAARKTRLELGKQIVADPSKYGLHASPESFLKSSFLFSLSRDQSTAKNFSLDSLSSTQLKTINQYLGLWRFGPAGMLRKPLKNHLEVVRGDDKFLVREGIESLSLTDLRAACEARGITTAESSTEQLKADLQEWLDIGVQAKKEGVEVPEGLMLLTAAVRVGLRGGMAEPVKEEVSHPEEGQVAEPIAATA</sequence>
<keyword evidence="6" id="KW-0472">Membrane</keyword>
<evidence type="ECO:0000256" key="2">
    <source>
        <dbReference type="ARBA" id="ARBA00022692"/>
    </source>
</evidence>
<dbReference type="PANTHER" id="PTHR14009">
    <property type="entry name" value="LEUCINE ZIPPER-EF-HAND CONTAINING TRANSMEMBRANE PROTEIN"/>
    <property type="match status" value="1"/>
</dbReference>
<reference evidence="10" key="1">
    <citation type="submission" date="2020-05" db="EMBL/GenBank/DDBJ databases">
        <title>Phylogenomic resolution of chytrid fungi.</title>
        <authorList>
            <person name="Stajich J.E."/>
            <person name="Amses K."/>
            <person name="Simmons R."/>
            <person name="Seto K."/>
            <person name="Myers J."/>
            <person name="Bonds A."/>
            <person name="Quandt C.A."/>
            <person name="Barry K."/>
            <person name="Liu P."/>
            <person name="Grigoriev I."/>
            <person name="Longcore J.E."/>
            <person name="James T.Y."/>
        </authorList>
    </citation>
    <scope>NUCLEOTIDE SEQUENCE</scope>
    <source>
        <strain evidence="10">JEL0318</strain>
    </source>
</reference>
<comment type="caution">
    <text evidence="10">The sequence shown here is derived from an EMBL/GenBank/DDBJ whole genome shotgun (WGS) entry which is preliminary data.</text>
</comment>
<feature type="compositionally biased region" description="Basic and acidic residues" evidence="8">
    <location>
        <begin position="345"/>
        <end position="355"/>
    </location>
</feature>
<dbReference type="EMBL" id="JADGJD010000084">
    <property type="protein sequence ID" value="KAJ3055326.1"/>
    <property type="molecule type" value="Genomic_DNA"/>
</dbReference>
<evidence type="ECO:0000256" key="7">
    <source>
        <dbReference type="PROSITE-ProRule" id="PRU01094"/>
    </source>
</evidence>
<gene>
    <name evidence="10" type="ORF">HK097_010826</name>
</gene>
<dbReference type="Proteomes" id="UP001212841">
    <property type="component" value="Unassembled WGS sequence"/>
</dbReference>
<keyword evidence="11" id="KW-1185">Reference proteome</keyword>
<keyword evidence="5 7" id="KW-0496">Mitochondrion</keyword>
<keyword evidence="2" id="KW-0812">Transmembrane</keyword>
<proteinExistence type="predicted"/>
<evidence type="ECO:0000256" key="6">
    <source>
        <dbReference type="ARBA" id="ARBA00023136"/>
    </source>
</evidence>
<dbReference type="GO" id="GO:0005743">
    <property type="term" value="C:mitochondrial inner membrane"/>
    <property type="evidence" value="ECO:0007669"/>
    <property type="project" value="UniProtKB-SubCell"/>
</dbReference>
<evidence type="ECO:0000256" key="8">
    <source>
        <dbReference type="SAM" id="MobiDB-lite"/>
    </source>
</evidence>
<dbReference type="InterPro" id="IPR044202">
    <property type="entry name" value="LETM1/MDM38-like"/>
</dbReference>
<evidence type="ECO:0000313" key="10">
    <source>
        <dbReference type="EMBL" id="KAJ3055326.1"/>
    </source>
</evidence>
<evidence type="ECO:0000256" key="1">
    <source>
        <dbReference type="ARBA" id="ARBA00004434"/>
    </source>
</evidence>
<dbReference type="Pfam" id="PF07766">
    <property type="entry name" value="LETM1_RBD"/>
    <property type="match status" value="1"/>
</dbReference>
<dbReference type="AlphaFoldDB" id="A0AAD5SP44"/>
<accession>A0AAD5SP44</accession>
<dbReference type="InterPro" id="IPR033122">
    <property type="entry name" value="LETM1-like_RBD"/>
</dbReference>
<keyword evidence="4" id="KW-1133">Transmembrane helix</keyword>
<feature type="region of interest" description="Disordered" evidence="8">
    <location>
        <begin position="345"/>
        <end position="366"/>
    </location>
</feature>
<dbReference type="GO" id="GO:0043022">
    <property type="term" value="F:ribosome binding"/>
    <property type="evidence" value="ECO:0007669"/>
    <property type="project" value="InterPro"/>
</dbReference>
<dbReference type="PANTHER" id="PTHR14009:SF6">
    <property type="entry name" value="LETM1 RBD DOMAIN-CONTAINING PROTEIN"/>
    <property type="match status" value="1"/>
</dbReference>
<dbReference type="PROSITE" id="PS51758">
    <property type="entry name" value="LETM1_RBD"/>
    <property type="match status" value="1"/>
</dbReference>
<protein>
    <recommendedName>
        <fullName evidence="9">Letm1 RBD domain-containing protein</fullName>
    </recommendedName>
</protein>
<organism evidence="10 11">
    <name type="scientific">Rhizophlyctis rosea</name>
    <dbReference type="NCBI Taxonomy" id="64517"/>
    <lineage>
        <taxon>Eukaryota</taxon>
        <taxon>Fungi</taxon>
        <taxon>Fungi incertae sedis</taxon>
        <taxon>Chytridiomycota</taxon>
        <taxon>Chytridiomycota incertae sedis</taxon>
        <taxon>Chytridiomycetes</taxon>
        <taxon>Rhizophlyctidales</taxon>
        <taxon>Rhizophlyctidaceae</taxon>
        <taxon>Rhizophlyctis</taxon>
    </lineage>
</organism>
<evidence type="ECO:0000256" key="4">
    <source>
        <dbReference type="ARBA" id="ARBA00022989"/>
    </source>
</evidence>
<evidence type="ECO:0000256" key="5">
    <source>
        <dbReference type="ARBA" id="ARBA00023128"/>
    </source>
</evidence>
<keyword evidence="3" id="KW-0999">Mitochondrion inner membrane</keyword>
<feature type="domain" description="Letm1 RBD" evidence="9">
    <location>
        <begin position="148"/>
        <end position="352"/>
    </location>
</feature>